<evidence type="ECO:0000313" key="1">
    <source>
        <dbReference type="EMBL" id="QJA50486.1"/>
    </source>
</evidence>
<sequence>MDKDGYIMGEKYLSCFGMEKTRKHTGCNYILQLIFEGDTSWYKSTEWDITVTDMAKVKQVYDILVNAWRVVGENKSEVTS</sequence>
<accession>A0A6H1ZRC8</accession>
<gene>
    <name evidence="2" type="ORF">MM415A03117_0004</name>
    <name evidence="3" type="ORF">MM415B02485_0005</name>
    <name evidence="1" type="ORF">TM448A01785_0012</name>
</gene>
<proteinExistence type="predicted"/>
<organism evidence="1">
    <name type="scientific">viral metagenome</name>
    <dbReference type="NCBI Taxonomy" id="1070528"/>
    <lineage>
        <taxon>unclassified sequences</taxon>
        <taxon>metagenomes</taxon>
        <taxon>organismal metagenomes</taxon>
    </lineage>
</organism>
<name>A0A6H1ZRC8_9ZZZZ</name>
<protein>
    <submittedName>
        <fullName evidence="1">Uncharacterized protein</fullName>
    </submittedName>
</protein>
<dbReference type="EMBL" id="MT141887">
    <property type="protein sequence ID" value="QJA71626.1"/>
    <property type="molecule type" value="Genomic_DNA"/>
</dbReference>
<evidence type="ECO:0000313" key="3">
    <source>
        <dbReference type="EMBL" id="QJA89878.1"/>
    </source>
</evidence>
<reference evidence="1" key="1">
    <citation type="submission" date="2020-03" db="EMBL/GenBank/DDBJ databases">
        <title>The deep terrestrial virosphere.</title>
        <authorList>
            <person name="Holmfeldt K."/>
            <person name="Nilsson E."/>
            <person name="Simone D."/>
            <person name="Lopez-Fernandez M."/>
            <person name="Wu X."/>
            <person name="de Brujin I."/>
            <person name="Lundin D."/>
            <person name="Andersson A."/>
            <person name="Bertilsson S."/>
            <person name="Dopson M."/>
        </authorList>
    </citation>
    <scope>NUCLEOTIDE SEQUENCE</scope>
    <source>
        <strain evidence="2">MM415A03117</strain>
        <strain evidence="3">MM415B02485</strain>
        <strain evidence="1">TM448A01785</strain>
    </source>
</reference>
<evidence type="ECO:0000313" key="2">
    <source>
        <dbReference type="EMBL" id="QJA71626.1"/>
    </source>
</evidence>
<dbReference type="EMBL" id="MT142875">
    <property type="protein sequence ID" value="QJA89878.1"/>
    <property type="molecule type" value="Genomic_DNA"/>
</dbReference>
<dbReference type="EMBL" id="MT144198">
    <property type="protein sequence ID" value="QJA50486.1"/>
    <property type="molecule type" value="Genomic_DNA"/>
</dbReference>
<dbReference type="AlphaFoldDB" id="A0A6H1ZRC8"/>